<dbReference type="AlphaFoldDB" id="A0AAV5W9S7"/>
<protein>
    <recommendedName>
        <fullName evidence="3">Nuclear receptor</fullName>
    </recommendedName>
</protein>
<sequence>DVETNRYANLAIISLTWINSFKAYSMAHLNAVSLLGQCNLELRDLLVLARHQHFHRSRQRFDFLLQILMHITVSPQSIQILSR</sequence>
<gene>
    <name evidence="1" type="ORF">PFISCL1PPCAC_20293</name>
</gene>
<proteinExistence type="predicted"/>
<evidence type="ECO:0000313" key="1">
    <source>
        <dbReference type="EMBL" id="GMT28996.1"/>
    </source>
</evidence>
<accession>A0AAV5W9S7</accession>
<name>A0AAV5W9S7_9BILA</name>
<dbReference type="Proteomes" id="UP001432322">
    <property type="component" value="Unassembled WGS sequence"/>
</dbReference>
<reference evidence="1" key="1">
    <citation type="submission" date="2023-10" db="EMBL/GenBank/DDBJ databases">
        <title>Genome assembly of Pristionchus species.</title>
        <authorList>
            <person name="Yoshida K."/>
            <person name="Sommer R.J."/>
        </authorList>
    </citation>
    <scope>NUCLEOTIDE SEQUENCE</scope>
    <source>
        <strain evidence="1">RS5133</strain>
    </source>
</reference>
<organism evidence="1 2">
    <name type="scientific">Pristionchus fissidentatus</name>
    <dbReference type="NCBI Taxonomy" id="1538716"/>
    <lineage>
        <taxon>Eukaryota</taxon>
        <taxon>Metazoa</taxon>
        <taxon>Ecdysozoa</taxon>
        <taxon>Nematoda</taxon>
        <taxon>Chromadorea</taxon>
        <taxon>Rhabditida</taxon>
        <taxon>Rhabditina</taxon>
        <taxon>Diplogasteromorpha</taxon>
        <taxon>Diplogasteroidea</taxon>
        <taxon>Neodiplogasteridae</taxon>
        <taxon>Pristionchus</taxon>
    </lineage>
</organism>
<feature type="non-terminal residue" evidence="1">
    <location>
        <position position="83"/>
    </location>
</feature>
<comment type="caution">
    <text evidence="1">The sequence shown here is derived from an EMBL/GenBank/DDBJ whole genome shotgun (WGS) entry which is preliminary data.</text>
</comment>
<feature type="non-terminal residue" evidence="1">
    <location>
        <position position="1"/>
    </location>
</feature>
<evidence type="ECO:0000313" key="2">
    <source>
        <dbReference type="Proteomes" id="UP001432322"/>
    </source>
</evidence>
<dbReference type="EMBL" id="BTSY01000005">
    <property type="protein sequence ID" value="GMT28996.1"/>
    <property type="molecule type" value="Genomic_DNA"/>
</dbReference>
<keyword evidence="2" id="KW-1185">Reference proteome</keyword>
<evidence type="ECO:0008006" key="3">
    <source>
        <dbReference type="Google" id="ProtNLM"/>
    </source>
</evidence>